<evidence type="ECO:0000256" key="5">
    <source>
        <dbReference type="ARBA" id="ARBA00023136"/>
    </source>
</evidence>
<dbReference type="Proteomes" id="UP001497516">
    <property type="component" value="Chromosome 4"/>
</dbReference>
<evidence type="ECO:0000259" key="7">
    <source>
        <dbReference type="PROSITE" id="PS50192"/>
    </source>
</evidence>
<evidence type="ECO:0000313" key="8">
    <source>
        <dbReference type="EMBL" id="CAL1381552.1"/>
    </source>
</evidence>
<dbReference type="SUPFAM" id="SSF58038">
    <property type="entry name" value="SNARE fusion complex"/>
    <property type="match status" value="2"/>
</dbReference>
<proteinExistence type="inferred from homology"/>
<gene>
    <name evidence="8" type="ORF">LTRI10_LOCUS22925</name>
</gene>
<dbReference type="AlphaFoldDB" id="A0AAV2E711"/>
<protein>
    <recommendedName>
        <fullName evidence="7">t-SNARE coiled-coil homology domain-containing protein</fullName>
    </recommendedName>
</protein>
<feature type="region of interest" description="Disordered" evidence="6">
    <location>
        <begin position="1"/>
        <end position="80"/>
    </location>
</feature>
<evidence type="ECO:0000256" key="1">
    <source>
        <dbReference type="ARBA" id="ARBA00004370"/>
    </source>
</evidence>
<feature type="compositionally biased region" description="Polar residues" evidence="6">
    <location>
        <begin position="38"/>
        <end position="47"/>
    </location>
</feature>
<evidence type="ECO:0000256" key="6">
    <source>
        <dbReference type="SAM" id="MobiDB-lite"/>
    </source>
</evidence>
<evidence type="ECO:0000256" key="2">
    <source>
        <dbReference type="ARBA" id="ARBA00009480"/>
    </source>
</evidence>
<evidence type="ECO:0000256" key="4">
    <source>
        <dbReference type="ARBA" id="ARBA00022927"/>
    </source>
</evidence>
<dbReference type="GO" id="GO:0031201">
    <property type="term" value="C:SNARE complex"/>
    <property type="evidence" value="ECO:0007669"/>
    <property type="project" value="InterPro"/>
</dbReference>
<dbReference type="InterPro" id="IPR044766">
    <property type="entry name" value="NPSN/SNAP25-like_N_SNARE"/>
</dbReference>
<dbReference type="PROSITE" id="PS50192">
    <property type="entry name" value="T_SNARE"/>
    <property type="match status" value="1"/>
</dbReference>
<feature type="domain" description="T-SNARE coiled-coil homology" evidence="7">
    <location>
        <begin position="240"/>
        <end position="302"/>
    </location>
</feature>
<dbReference type="CDD" id="cd15841">
    <property type="entry name" value="SNARE_Qc"/>
    <property type="match status" value="1"/>
</dbReference>
<dbReference type="EMBL" id="OZ034817">
    <property type="protein sequence ID" value="CAL1381552.1"/>
    <property type="molecule type" value="Genomic_DNA"/>
</dbReference>
<dbReference type="GO" id="GO:0005886">
    <property type="term" value="C:plasma membrane"/>
    <property type="evidence" value="ECO:0007669"/>
    <property type="project" value="TreeGrafter"/>
</dbReference>
<dbReference type="InterPro" id="IPR000727">
    <property type="entry name" value="T_SNARE_dom"/>
</dbReference>
<dbReference type="CDD" id="cd15861">
    <property type="entry name" value="SNARE_SNAP25N_23N_29N_SEC9N"/>
    <property type="match status" value="1"/>
</dbReference>
<dbReference type="PANTHER" id="PTHR19305">
    <property type="entry name" value="SYNAPTOSOMAL ASSOCIATED PROTEIN"/>
    <property type="match status" value="1"/>
</dbReference>
<keyword evidence="5" id="KW-0472">Membrane</keyword>
<evidence type="ECO:0000313" key="9">
    <source>
        <dbReference type="Proteomes" id="UP001497516"/>
    </source>
</evidence>
<name>A0AAV2E711_9ROSI</name>
<organism evidence="8 9">
    <name type="scientific">Linum trigynum</name>
    <dbReference type="NCBI Taxonomy" id="586398"/>
    <lineage>
        <taxon>Eukaryota</taxon>
        <taxon>Viridiplantae</taxon>
        <taxon>Streptophyta</taxon>
        <taxon>Embryophyta</taxon>
        <taxon>Tracheophyta</taxon>
        <taxon>Spermatophyta</taxon>
        <taxon>Magnoliopsida</taxon>
        <taxon>eudicotyledons</taxon>
        <taxon>Gunneridae</taxon>
        <taxon>Pentapetalae</taxon>
        <taxon>rosids</taxon>
        <taxon>fabids</taxon>
        <taxon>Malpighiales</taxon>
        <taxon>Linaceae</taxon>
        <taxon>Linum</taxon>
    </lineage>
</organism>
<evidence type="ECO:0000256" key="3">
    <source>
        <dbReference type="ARBA" id="ARBA00022448"/>
    </source>
</evidence>
<dbReference type="FunFam" id="1.20.5.110:FF:000031">
    <property type="entry name" value="SNAP25 homologous protein SNAP33"/>
    <property type="match status" value="1"/>
</dbReference>
<keyword evidence="4" id="KW-0653">Protein transport</keyword>
<sequence>MFNLTKSPLRVGKHSKVDPQYPPPSLGNPFDSDDELGNNKTFNPSKRSSSEPDLTAPSSCTNPFDDFEEKGTSSSSSSHYVASTARNKYKNDFRDSGGIENQSVQELENYAVYKAEETTKAVNGCLKIAEDIREDASTTLITLHQQGEQITRSHIVTVELDNDLSRGERLLGSLGGMLSKTWKPKKTRPVMGPVITKDESQRRGNHLQQREKLGLSTASKGVSNPWKLPAEPTNAYQKVEMENAKQDDGLTDLSNLLGELKDMAVDMGTEIDKQTKALDHYQDDVDVLDIRVKRTNQRTRRLLGK</sequence>
<dbReference type="GO" id="GO:0016192">
    <property type="term" value="P:vesicle-mediated transport"/>
    <property type="evidence" value="ECO:0007669"/>
    <property type="project" value="UniProtKB-ARBA"/>
</dbReference>
<accession>A0AAV2E711</accession>
<reference evidence="8 9" key="1">
    <citation type="submission" date="2024-04" db="EMBL/GenBank/DDBJ databases">
        <authorList>
            <person name="Fracassetti M."/>
        </authorList>
    </citation>
    <scope>NUCLEOTIDE SEQUENCE [LARGE SCALE GENOMIC DNA]</scope>
</reference>
<comment type="subcellular location">
    <subcellularLocation>
        <location evidence="1">Membrane</location>
    </subcellularLocation>
</comment>
<keyword evidence="9" id="KW-1185">Reference proteome</keyword>
<keyword evidence="3" id="KW-0813">Transport</keyword>
<dbReference type="GO" id="GO:0005484">
    <property type="term" value="F:SNAP receptor activity"/>
    <property type="evidence" value="ECO:0007669"/>
    <property type="project" value="InterPro"/>
</dbReference>
<dbReference type="Gene3D" id="1.20.5.110">
    <property type="match status" value="2"/>
</dbReference>
<dbReference type="SMART" id="SM00397">
    <property type="entry name" value="t_SNARE"/>
    <property type="match status" value="1"/>
</dbReference>
<comment type="similarity">
    <text evidence="2">Belongs to the SNAP-25 family.</text>
</comment>
<dbReference type="GO" id="GO:0015031">
    <property type="term" value="P:protein transport"/>
    <property type="evidence" value="ECO:0007669"/>
    <property type="project" value="UniProtKB-KW"/>
</dbReference>
<dbReference type="PANTHER" id="PTHR19305:SF9">
    <property type="entry name" value="SYNAPTOSOMAL-ASSOCIATED PROTEIN 29"/>
    <property type="match status" value="1"/>
</dbReference>